<accession>A0A381ULB6</accession>
<evidence type="ECO:0000259" key="1">
    <source>
        <dbReference type="Pfam" id="PF22691"/>
    </source>
</evidence>
<dbReference type="CDD" id="cd00829">
    <property type="entry name" value="SCP-x_thiolase"/>
    <property type="match status" value="1"/>
</dbReference>
<dbReference type="Gene3D" id="3.40.47.10">
    <property type="match status" value="1"/>
</dbReference>
<dbReference type="SUPFAM" id="SSF53901">
    <property type="entry name" value="Thiolase-like"/>
    <property type="match status" value="2"/>
</dbReference>
<proteinExistence type="predicted"/>
<gene>
    <name evidence="2" type="ORF">METZ01_LOCUS81774</name>
</gene>
<dbReference type="PANTHER" id="PTHR42870:SF1">
    <property type="entry name" value="NON-SPECIFIC LIPID-TRANSFER PROTEIN-LIKE 2"/>
    <property type="match status" value="1"/>
</dbReference>
<dbReference type="PANTHER" id="PTHR42870">
    <property type="entry name" value="ACETYL-COA C-ACETYLTRANSFERASE"/>
    <property type="match status" value="1"/>
</dbReference>
<dbReference type="Pfam" id="PF22691">
    <property type="entry name" value="Thiolase_C_1"/>
    <property type="match status" value="1"/>
</dbReference>
<dbReference type="EMBL" id="UINC01006666">
    <property type="protein sequence ID" value="SVA28920.1"/>
    <property type="molecule type" value="Genomic_DNA"/>
</dbReference>
<evidence type="ECO:0000313" key="2">
    <source>
        <dbReference type="EMBL" id="SVA28920.1"/>
    </source>
</evidence>
<organism evidence="2">
    <name type="scientific">marine metagenome</name>
    <dbReference type="NCBI Taxonomy" id="408172"/>
    <lineage>
        <taxon>unclassified sequences</taxon>
        <taxon>metagenomes</taxon>
        <taxon>ecological metagenomes</taxon>
    </lineage>
</organism>
<dbReference type="GO" id="GO:0016746">
    <property type="term" value="F:acyltransferase activity"/>
    <property type="evidence" value="ECO:0007669"/>
    <property type="project" value="InterPro"/>
</dbReference>
<dbReference type="InterPro" id="IPR055140">
    <property type="entry name" value="Thiolase_C_2"/>
</dbReference>
<sequence>MAIDAALADADLARADIDALTTMGLPWDQLAVREGLRDLRVTVEYAAGGRWVVPALQHAVQSVAAGSADTVLLVLALSRLATYEDSAAPGTNTLFEAMHAMGGPAAHSALMARRYSHEFGDCSAALRQVARSNRANAALNPAAVFRQPMTDADYDGARLIAEPLRLFDYCMVNDGAVALIVTNTPAGPAGRAVAIGGLAASADQGAHYSAADFYHRPSQAAAAEMFAMAGLAPSDIDLIQIYDNYTPSVLFALDGFGFTPRGEAARFVEAGHITRDGSLPLNTSGGHTSEAYMQGMNLVAEAVRQLRGEAGERQISGAQTACYMCVTPMAGGCVLWT</sequence>
<reference evidence="2" key="1">
    <citation type="submission" date="2018-05" db="EMBL/GenBank/DDBJ databases">
        <authorList>
            <person name="Lanie J.A."/>
            <person name="Ng W.-L."/>
            <person name="Kazmierczak K.M."/>
            <person name="Andrzejewski T.M."/>
            <person name="Davidsen T.M."/>
            <person name="Wayne K.J."/>
            <person name="Tettelin H."/>
            <person name="Glass J.I."/>
            <person name="Rusch D."/>
            <person name="Podicherti R."/>
            <person name="Tsui H.-C.T."/>
            <person name="Winkler M.E."/>
        </authorList>
    </citation>
    <scope>NUCLEOTIDE SEQUENCE</scope>
</reference>
<feature type="domain" description="Thiolase C-terminal" evidence="1">
    <location>
        <begin position="201"/>
        <end position="323"/>
    </location>
</feature>
<protein>
    <recommendedName>
        <fullName evidence="1">Thiolase C-terminal domain-containing protein</fullName>
    </recommendedName>
</protein>
<name>A0A381ULB6_9ZZZZ</name>
<dbReference type="InterPro" id="IPR016039">
    <property type="entry name" value="Thiolase-like"/>
</dbReference>
<dbReference type="AlphaFoldDB" id="A0A381ULB6"/>